<proteinExistence type="predicted"/>
<dbReference type="KEGG" id="vg:77948291"/>
<dbReference type="GO" id="GO:0016787">
    <property type="term" value="F:hydrolase activity"/>
    <property type="evidence" value="ECO:0007669"/>
    <property type="project" value="InterPro"/>
</dbReference>
<accession>A0A2P1CAD7</accession>
<evidence type="ECO:0000313" key="2">
    <source>
        <dbReference type="EMBL" id="AVJ48172.1"/>
    </source>
</evidence>
<dbReference type="Proteomes" id="UP000240649">
    <property type="component" value="Segment"/>
</dbReference>
<dbReference type="InterPro" id="IPR042047">
    <property type="entry name" value="SleB_dom1"/>
</dbReference>
<keyword evidence="3" id="KW-1185">Reference proteome</keyword>
<dbReference type="RefSeq" id="YP_010672021.1">
    <property type="nucleotide sequence ID" value="NC_070974.1"/>
</dbReference>
<evidence type="ECO:0000313" key="3">
    <source>
        <dbReference type="Proteomes" id="UP000240649"/>
    </source>
</evidence>
<reference evidence="2 3" key="1">
    <citation type="submission" date="2018-01" db="EMBL/GenBank/DDBJ databases">
        <title>Draft Genome Sequence of Salmonella Enteritidis Phage SE131.</title>
        <authorList>
            <person name="Kim Y."/>
            <person name="Han B.K."/>
            <person name="Kim H."/>
            <person name="Kim D."/>
        </authorList>
    </citation>
    <scope>NUCLEOTIDE SEQUENCE [LARGE SCALE GENOMIC DNA]</scope>
</reference>
<sequence>MSFLVCWLALTLNIYTEAGGEGTKGMELIADTVVTRVHNKKYPNDICKVVLQPNQFNWTKRLKSKDFNGLLRYQEKVFAERKFGDKERHAYFQAAQIAYKVMKPGYTPKYRYIHFYSGSDKPYWAKGKRAYKYGNHYFLRE</sequence>
<dbReference type="EMBL" id="MG873442">
    <property type="protein sequence ID" value="AVJ48172.1"/>
    <property type="molecule type" value="Genomic_DNA"/>
</dbReference>
<organism evidence="2 3">
    <name type="scientific">Salmonella phage SE131</name>
    <dbReference type="NCBI Taxonomy" id="2081631"/>
    <lineage>
        <taxon>Viruses</taxon>
        <taxon>Duplodnaviria</taxon>
        <taxon>Heunggongvirae</taxon>
        <taxon>Uroviricota</taxon>
        <taxon>Caudoviricetes</taxon>
        <taxon>Grimontviridae</taxon>
        <taxon>Moazamivirus</taxon>
        <taxon>Moazamivirus SE131</taxon>
    </lineage>
</organism>
<dbReference type="GeneID" id="77948291"/>
<protein>
    <recommendedName>
        <fullName evidence="1">Cell wall hydrolase SleB domain-containing protein</fullName>
    </recommendedName>
</protein>
<dbReference type="Gene3D" id="1.10.10.2520">
    <property type="entry name" value="Cell wall hydrolase SleB, domain 1"/>
    <property type="match status" value="1"/>
</dbReference>
<name>A0A2P1CAD7_9CAUD</name>
<evidence type="ECO:0000259" key="1">
    <source>
        <dbReference type="Pfam" id="PF07486"/>
    </source>
</evidence>
<dbReference type="InterPro" id="IPR011105">
    <property type="entry name" value="Cell_wall_hydrolase_SleB"/>
</dbReference>
<dbReference type="Pfam" id="PF07486">
    <property type="entry name" value="Hydrolase_2"/>
    <property type="match status" value="1"/>
</dbReference>
<feature type="domain" description="Cell wall hydrolase SleB" evidence="1">
    <location>
        <begin position="20"/>
        <end position="138"/>
    </location>
</feature>